<gene>
    <name evidence="4" type="ORF">ACFFGS_08240</name>
</gene>
<evidence type="ECO:0000313" key="4">
    <source>
        <dbReference type="EMBL" id="MFC0424104.1"/>
    </source>
</evidence>
<comment type="caution">
    <text evidence="4">The sequence shown here is derived from an EMBL/GenBank/DDBJ whole genome shotgun (WGS) entry which is preliminary data.</text>
</comment>
<dbReference type="InterPro" id="IPR011010">
    <property type="entry name" value="DNA_brk_join_enz"/>
</dbReference>
<dbReference type="PROSITE" id="PS51900">
    <property type="entry name" value="CB"/>
    <property type="match status" value="1"/>
</dbReference>
<reference evidence="4 5" key="1">
    <citation type="submission" date="2024-09" db="EMBL/GenBank/DDBJ databases">
        <authorList>
            <person name="Sun Q."/>
            <person name="Mori K."/>
        </authorList>
    </citation>
    <scope>NUCLEOTIDE SEQUENCE [LARGE SCALE GENOMIC DNA]</scope>
    <source>
        <strain evidence="4 5">TBRC 4575</strain>
    </source>
</reference>
<evidence type="ECO:0000256" key="2">
    <source>
        <dbReference type="PROSITE-ProRule" id="PRU01248"/>
    </source>
</evidence>
<proteinExistence type="predicted"/>
<sequence length="281" mass="32665">MASTFPYEKSFIQHLQAADKQPVTIEQYRLTLTDFFNYEQHFNDTFARDQLLSDLTENDIQAYLAMLKNNRQFKQSTLNKTLSNLNGYFSYLFEHRIITMLPTFSLKGRPLPAHNNGDNWPEQLSELLANDDLHVYTRAFLLFTAKGFTSQEMLKPDFEETIQTIPFASSEQVFLKKLTAFLAPLKATGLHGIFLKTRRRGPSANLSLAALHKYLGGDSIRAGMPLKPVALRQNYMLWYLDHHRTAPVETLLSRLRLDEASLNYYLNLLRRRDLREQRNQK</sequence>
<organism evidence="4 5">
    <name type="scientific">Lactiplantibacillus plajomi</name>
    <dbReference type="NCBI Taxonomy" id="1457217"/>
    <lineage>
        <taxon>Bacteria</taxon>
        <taxon>Bacillati</taxon>
        <taxon>Bacillota</taxon>
        <taxon>Bacilli</taxon>
        <taxon>Lactobacillales</taxon>
        <taxon>Lactobacillaceae</taxon>
        <taxon>Lactiplantibacillus</taxon>
    </lineage>
</organism>
<dbReference type="InterPro" id="IPR010998">
    <property type="entry name" value="Integrase_recombinase_N"/>
</dbReference>
<dbReference type="Gene3D" id="1.10.150.130">
    <property type="match status" value="1"/>
</dbReference>
<name>A0ABV6K3R7_9LACO</name>
<dbReference type="InterPro" id="IPR004107">
    <property type="entry name" value="Integrase_SAM-like_N"/>
</dbReference>
<dbReference type="Pfam" id="PF13495">
    <property type="entry name" value="Phage_int_SAM_4"/>
    <property type="match status" value="1"/>
</dbReference>
<dbReference type="RefSeq" id="WP_137645303.1">
    <property type="nucleotide sequence ID" value="NZ_BAABRM010000015.1"/>
</dbReference>
<keyword evidence="5" id="KW-1185">Reference proteome</keyword>
<evidence type="ECO:0000259" key="3">
    <source>
        <dbReference type="PROSITE" id="PS51900"/>
    </source>
</evidence>
<dbReference type="InterPro" id="IPR044068">
    <property type="entry name" value="CB"/>
</dbReference>
<dbReference type="SUPFAM" id="SSF56349">
    <property type="entry name" value="DNA breaking-rejoining enzymes"/>
    <property type="match status" value="1"/>
</dbReference>
<feature type="domain" description="Core-binding (CB)" evidence="3">
    <location>
        <begin position="2"/>
        <end position="93"/>
    </location>
</feature>
<dbReference type="EMBL" id="JBHLUK010000066">
    <property type="protein sequence ID" value="MFC0424104.1"/>
    <property type="molecule type" value="Genomic_DNA"/>
</dbReference>
<dbReference type="Proteomes" id="UP001589855">
    <property type="component" value="Unassembled WGS sequence"/>
</dbReference>
<keyword evidence="1 2" id="KW-0238">DNA-binding</keyword>
<protein>
    <submittedName>
        <fullName evidence="4">Phage integrase N-terminal SAM-like domain-containing protein</fullName>
    </submittedName>
</protein>
<evidence type="ECO:0000313" key="5">
    <source>
        <dbReference type="Proteomes" id="UP001589855"/>
    </source>
</evidence>
<evidence type="ECO:0000256" key="1">
    <source>
        <dbReference type="ARBA" id="ARBA00023125"/>
    </source>
</evidence>
<accession>A0ABV6K3R7</accession>